<gene>
    <name evidence="2" type="ORF">PHYEVI_LOCUS6323</name>
</gene>
<feature type="region of interest" description="Disordered" evidence="1">
    <location>
        <begin position="173"/>
        <end position="192"/>
    </location>
</feature>
<dbReference type="Pfam" id="PF15328">
    <property type="entry name" value="GCOM2"/>
    <property type="match status" value="1"/>
</dbReference>
<dbReference type="GO" id="GO:0005634">
    <property type="term" value="C:nucleus"/>
    <property type="evidence" value="ECO:0007669"/>
    <property type="project" value="InterPro"/>
</dbReference>
<dbReference type="InterPro" id="IPR026213">
    <property type="entry name" value="GRINL1"/>
</dbReference>
<name>A0A9N9TPT8_PHYSR</name>
<accession>A0A9N9TPT8</accession>
<dbReference type="AlphaFoldDB" id="A0A9N9TPT8"/>
<sequence>MSIEAELKTAKDTSRKSENLRKMTLIQLKEVSAREEALLKNKSLLSKLPDKGAAIKTFYNKVLEEIRAKEDLAAVEMSLQNLNISDSDKHTQKICGIEASPAKERYKPWYTLNSTKDIHTDRKVFRAMEDWSKCNKPTKLIPLSESLDLLKEQEEKVKQEQFKVKRRHLFELNDESDDSGSSTGEEIDEIDE</sequence>
<evidence type="ECO:0000256" key="1">
    <source>
        <dbReference type="SAM" id="MobiDB-lite"/>
    </source>
</evidence>
<proteinExistence type="predicted"/>
<evidence type="ECO:0000313" key="3">
    <source>
        <dbReference type="Proteomes" id="UP001153712"/>
    </source>
</evidence>
<organism evidence="2 3">
    <name type="scientific">Phyllotreta striolata</name>
    <name type="common">Striped flea beetle</name>
    <name type="synonym">Crioceris striolata</name>
    <dbReference type="NCBI Taxonomy" id="444603"/>
    <lineage>
        <taxon>Eukaryota</taxon>
        <taxon>Metazoa</taxon>
        <taxon>Ecdysozoa</taxon>
        <taxon>Arthropoda</taxon>
        <taxon>Hexapoda</taxon>
        <taxon>Insecta</taxon>
        <taxon>Pterygota</taxon>
        <taxon>Neoptera</taxon>
        <taxon>Endopterygota</taxon>
        <taxon>Coleoptera</taxon>
        <taxon>Polyphaga</taxon>
        <taxon>Cucujiformia</taxon>
        <taxon>Chrysomeloidea</taxon>
        <taxon>Chrysomelidae</taxon>
        <taxon>Galerucinae</taxon>
        <taxon>Alticini</taxon>
        <taxon>Phyllotreta</taxon>
    </lineage>
</organism>
<keyword evidence="3" id="KW-1185">Reference proteome</keyword>
<dbReference type="OrthoDB" id="2408655at2759"/>
<dbReference type="GO" id="GO:0006368">
    <property type="term" value="P:transcription elongation by RNA polymerase II"/>
    <property type="evidence" value="ECO:0007669"/>
    <property type="project" value="InterPro"/>
</dbReference>
<dbReference type="GO" id="GO:0003711">
    <property type="term" value="F:transcription elongation factor activity"/>
    <property type="evidence" value="ECO:0007669"/>
    <property type="project" value="InterPro"/>
</dbReference>
<dbReference type="PRINTS" id="PR02085">
    <property type="entry name" value="POLR2GRINL1"/>
</dbReference>
<protein>
    <submittedName>
        <fullName evidence="2">Uncharacterized protein</fullName>
    </submittedName>
</protein>
<evidence type="ECO:0000313" key="2">
    <source>
        <dbReference type="EMBL" id="CAG9859964.1"/>
    </source>
</evidence>
<dbReference type="EMBL" id="OU900096">
    <property type="protein sequence ID" value="CAG9859964.1"/>
    <property type="molecule type" value="Genomic_DNA"/>
</dbReference>
<reference evidence="2" key="1">
    <citation type="submission" date="2022-01" db="EMBL/GenBank/DDBJ databases">
        <authorList>
            <person name="King R."/>
        </authorList>
    </citation>
    <scope>NUCLEOTIDE SEQUENCE</scope>
</reference>
<dbReference type="Proteomes" id="UP001153712">
    <property type="component" value="Chromosome 3"/>
</dbReference>